<accession>A0A8J2JK46</accession>
<feature type="non-terminal residue" evidence="1">
    <location>
        <position position="1"/>
    </location>
</feature>
<reference evidence="1" key="1">
    <citation type="submission" date="2021-06" db="EMBL/GenBank/DDBJ databases">
        <authorList>
            <person name="Hodson N. C."/>
            <person name="Mongue J. A."/>
            <person name="Jaron S. K."/>
        </authorList>
    </citation>
    <scope>NUCLEOTIDE SEQUENCE</scope>
</reference>
<gene>
    <name evidence="1" type="ORF">AFUS01_LOCUS8131</name>
</gene>
<sequence length="37" mass="4123">VINPTKQISTGYTICKTFTSTSLNFALFLLTRESIGR</sequence>
<proteinExistence type="predicted"/>
<name>A0A8J2JK46_9HEXA</name>
<keyword evidence="2" id="KW-1185">Reference proteome</keyword>
<evidence type="ECO:0000313" key="2">
    <source>
        <dbReference type="Proteomes" id="UP000708208"/>
    </source>
</evidence>
<dbReference type="Proteomes" id="UP000708208">
    <property type="component" value="Unassembled WGS sequence"/>
</dbReference>
<dbReference type="EMBL" id="CAJVCH010055822">
    <property type="protein sequence ID" value="CAG7718760.1"/>
    <property type="molecule type" value="Genomic_DNA"/>
</dbReference>
<dbReference type="AlphaFoldDB" id="A0A8J2JK46"/>
<evidence type="ECO:0000313" key="1">
    <source>
        <dbReference type="EMBL" id="CAG7718760.1"/>
    </source>
</evidence>
<protein>
    <submittedName>
        <fullName evidence="1">Uncharacterized protein</fullName>
    </submittedName>
</protein>
<comment type="caution">
    <text evidence="1">The sequence shown here is derived from an EMBL/GenBank/DDBJ whole genome shotgun (WGS) entry which is preliminary data.</text>
</comment>
<organism evidence="1 2">
    <name type="scientific">Allacma fusca</name>
    <dbReference type="NCBI Taxonomy" id="39272"/>
    <lineage>
        <taxon>Eukaryota</taxon>
        <taxon>Metazoa</taxon>
        <taxon>Ecdysozoa</taxon>
        <taxon>Arthropoda</taxon>
        <taxon>Hexapoda</taxon>
        <taxon>Collembola</taxon>
        <taxon>Symphypleona</taxon>
        <taxon>Sminthuridae</taxon>
        <taxon>Allacma</taxon>
    </lineage>
</organism>